<dbReference type="KEGG" id="vg:62682665"/>
<organism evidence="1 2">
    <name type="scientific">Serratia phage JS26</name>
    <dbReference type="NCBI Taxonomy" id="2315217"/>
    <lineage>
        <taxon>Viruses</taxon>
        <taxon>Duplodnaviria</taxon>
        <taxon>Heunggongvirae</taxon>
        <taxon>Uroviricota</taxon>
        <taxon>Caudoviricetes</taxon>
        <taxon>Casjensviridae</taxon>
        <taxon>Dunedinvirus</taxon>
        <taxon>Dunedinvirus JS26</taxon>
    </lineage>
</organism>
<keyword evidence="2" id="KW-1185">Reference proteome</keyword>
<evidence type="ECO:0000313" key="2">
    <source>
        <dbReference type="Proteomes" id="UP000345177"/>
    </source>
</evidence>
<accession>A0A5Q2F2V1</accession>
<reference evidence="1 2" key="1">
    <citation type="submission" date="2019-09" db="EMBL/GenBank/DDBJ databases">
        <title>Transcriptional response of Serratia to Siphovirus infection.</title>
        <authorList>
            <person name="Malone L.M."/>
            <person name="Fineran P.C."/>
        </authorList>
    </citation>
    <scope>NUCLEOTIDE SEQUENCE [LARGE SCALE GENOMIC DNA]</scope>
</reference>
<dbReference type="GeneID" id="62682665"/>
<name>A0A5Q2F2V1_9CAUD</name>
<dbReference type="RefSeq" id="YP_010000025.1">
    <property type="nucleotide sequence ID" value="NC_053012.1"/>
</dbReference>
<dbReference type="EMBL" id="MN505213">
    <property type="protein sequence ID" value="QGF20943.1"/>
    <property type="molecule type" value="Genomic_DNA"/>
</dbReference>
<evidence type="ECO:0000313" key="1">
    <source>
        <dbReference type="EMBL" id="QGF20943.1"/>
    </source>
</evidence>
<protein>
    <submittedName>
        <fullName evidence="1">Uncharacterized protein</fullName>
    </submittedName>
</protein>
<proteinExistence type="predicted"/>
<dbReference type="Proteomes" id="UP000345177">
    <property type="component" value="Segment"/>
</dbReference>
<sequence>MKHKIAIAALLASFKADGINPADFDACLNSISEMVMPRYLTAVYVDFIYSGSADHE</sequence>